<dbReference type="GO" id="GO:0008654">
    <property type="term" value="P:phospholipid biosynthetic process"/>
    <property type="evidence" value="ECO:0007669"/>
    <property type="project" value="UniProtKB-KW"/>
</dbReference>
<dbReference type="GO" id="GO:0032259">
    <property type="term" value="P:methylation"/>
    <property type="evidence" value="ECO:0007669"/>
    <property type="project" value="UniProtKB-KW"/>
</dbReference>
<keyword evidence="6" id="KW-0256">Endoplasmic reticulum</keyword>
<proteinExistence type="predicted"/>
<dbReference type="PANTHER" id="PTHR43847">
    <property type="entry name" value="BLL3993 PROTEIN"/>
    <property type="match status" value="1"/>
</dbReference>
<evidence type="ECO:0000256" key="5">
    <source>
        <dbReference type="ARBA" id="ARBA00022692"/>
    </source>
</evidence>
<dbReference type="Proteomes" id="UP000807353">
    <property type="component" value="Unassembled WGS sequence"/>
</dbReference>
<dbReference type="Pfam" id="PF04191">
    <property type="entry name" value="PEMT"/>
    <property type="match status" value="1"/>
</dbReference>
<keyword evidence="10" id="KW-0594">Phospholipid biosynthesis</keyword>
<evidence type="ECO:0000256" key="11">
    <source>
        <dbReference type="ARBA" id="ARBA00023264"/>
    </source>
</evidence>
<evidence type="ECO:0000313" key="14">
    <source>
        <dbReference type="Proteomes" id="UP000807353"/>
    </source>
</evidence>
<feature type="transmembrane region" description="Helical" evidence="12">
    <location>
        <begin position="135"/>
        <end position="153"/>
    </location>
</feature>
<dbReference type="Gene3D" id="1.20.120.1630">
    <property type="match status" value="1"/>
</dbReference>
<name>A0A9P6CPW3_9AGAR</name>
<evidence type="ECO:0000256" key="2">
    <source>
        <dbReference type="ARBA" id="ARBA00022516"/>
    </source>
</evidence>
<keyword evidence="2" id="KW-0444">Lipid biosynthesis</keyword>
<evidence type="ECO:0000256" key="1">
    <source>
        <dbReference type="ARBA" id="ARBA00004127"/>
    </source>
</evidence>
<gene>
    <name evidence="13" type="ORF">BDZ94DRAFT_1154330</name>
</gene>
<keyword evidence="7 12" id="KW-1133">Transmembrane helix</keyword>
<protein>
    <recommendedName>
        <fullName evidence="15">Protein-S-isoprenylcysteine O-methyltransferase</fullName>
    </recommendedName>
</protein>
<keyword evidence="11" id="KW-1208">Phospholipid metabolism</keyword>
<dbReference type="GO" id="GO:0008168">
    <property type="term" value="F:methyltransferase activity"/>
    <property type="evidence" value="ECO:0007669"/>
    <property type="project" value="UniProtKB-KW"/>
</dbReference>
<evidence type="ECO:0000256" key="3">
    <source>
        <dbReference type="ARBA" id="ARBA00022603"/>
    </source>
</evidence>
<evidence type="ECO:0000256" key="7">
    <source>
        <dbReference type="ARBA" id="ARBA00022989"/>
    </source>
</evidence>
<evidence type="ECO:0000313" key="13">
    <source>
        <dbReference type="EMBL" id="KAF9468414.1"/>
    </source>
</evidence>
<evidence type="ECO:0000256" key="8">
    <source>
        <dbReference type="ARBA" id="ARBA00023098"/>
    </source>
</evidence>
<dbReference type="InterPro" id="IPR007318">
    <property type="entry name" value="Phopholipid_MeTrfase"/>
</dbReference>
<dbReference type="PANTHER" id="PTHR43847:SF1">
    <property type="entry name" value="BLL3993 PROTEIN"/>
    <property type="match status" value="1"/>
</dbReference>
<organism evidence="13 14">
    <name type="scientific">Collybia nuda</name>
    <dbReference type="NCBI Taxonomy" id="64659"/>
    <lineage>
        <taxon>Eukaryota</taxon>
        <taxon>Fungi</taxon>
        <taxon>Dikarya</taxon>
        <taxon>Basidiomycota</taxon>
        <taxon>Agaricomycotina</taxon>
        <taxon>Agaricomycetes</taxon>
        <taxon>Agaricomycetidae</taxon>
        <taxon>Agaricales</taxon>
        <taxon>Tricholomatineae</taxon>
        <taxon>Clitocybaceae</taxon>
        <taxon>Collybia</taxon>
    </lineage>
</organism>
<feature type="transmembrane region" description="Helical" evidence="12">
    <location>
        <begin position="97"/>
        <end position="115"/>
    </location>
</feature>
<accession>A0A9P6CPW3</accession>
<evidence type="ECO:0000256" key="10">
    <source>
        <dbReference type="ARBA" id="ARBA00023209"/>
    </source>
</evidence>
<comment type="caution">
    <text evidence="13">The sequence shown here is derived from an EMBL/GenBank/DDBJ whole genome shotgun (WGS) entry which is preliminary data.</text>
</comment>
<keyword evidence="3" id="KW-0489">Methyltransferase</keyword>
<comment type="subcellular location">
    <subcellularLocation>
        <location evidence="1">Endomembrane system</location>
        <topology evidence="1">Multi-pass membrane protein</topology>
    </subcellularLocation>
</comment>
<keyword evidence="5 12" id="KW-0812">Transmembrane</keyword>
<feature type="non-terminal residue" evidence="13">
    <location>
        <position position="1"/>
    </location>
</feature>
<evidence type="ECO:0000256" key="4">
    <source>
        <dbReference type="ARBA" id="ARBA00022691"/>
    </source>
</evidence>
<evidence type="ECO:0000256" key="9">
    <source>
        <dbReference type="ARBA" id="ARBA00023136"/>
    </source>
</evidence>
<keyword evidence="8" id="KW-0443">Lipid metabolism</keyword>
<keyword evidence="9 12" id="KW-0472">Membrane</keyword>
<keyword evidence="4" id="KW-0949">S-adenosyl-L-methionine</keyword>
<reference evidence="13" key="1">
    <citation type="submission" date="2020-11" db="EMBL/GenBank/DDBJ databases">
        <authorList>
            <consortium name="DOE Joint Genome Institute"/>
            <person name="Ahrendt S."/>
            <person name="Riley R."/>
            <person name="Andreopoulos W."/>
            <person name="Labutti K."/>
            <person name="Pangilinan J."/>
            <person name="Ruiz-Duenas F.J."/>
            <person name="Barrasa J.M."/>
            <person name="Sanchez-Garcia M."/>
            <person name="Camarero S."/>
            <person name="Miyauchi S."/>
            <person name="Serrano A."/>
            <person name="Linde D."/>
            <person name="Babiker R."/>
            <person name="Drula E."/>
            <person name="Ayuso-Fernandez I."/>
            <person name="Pacheco R."/>
            <person name="Padilla G."/>
            <person name="Ferreira P."/>
            <person name="Barriuso J."/>
            <person name="Kellner H."/>
            <person name="Castanera R."/>
            <person name="Alfaro M."/>
            <person name="Ramirez L."/>
            <person name="Pisabarro A.G."/>
            <person name="Kuo A."/>
            <person name="Tritt A."/>
            <person name="Lipzen A."/>
            <person name="He G."/>
            <person name="Yan M."/>
            <person name="Ng V."/>
            <person name="Cullen D."/>
            <person name="Martin F."/>
            <person name="Rosso M.-N."/>
            <person name="Henrissat B."/>
            <person name="Hibbett D."/>
            <person name="Martinez A.T."/>
            <person name="Grigoriev I.V."/>
        </authorList>
    </citation>
    <scope>NUCLEOTIDE SEQUENCE</scope>
    <source>
        <strain evidence="13">CBS 247.69</strain>
    </source>
</reference>
<dbReference type="InterPro" id="IPR052527">
    <property type="entry name" value="Metal_cation-efflux_comp"/>
</dbReference>
<evidence type="ECO:0000256" key="12">
    <source>
        <dbReference type="SAM" id="Phobius"/>
    </source>
</evidence>
<evidence type="ECO:0000256" key="6">
    <source>
        <dbReference type="ARBA" id="ARBA00022824"/>
    </source>
</evidence>
<dbReference type="GO" id="GO:0012505">
    <property type="term" value="C:endomembrane system"/>
    <property type="evidence" value="ECO:0007669"/>
    <property type="project" value="UniProtKB-SubCell"/>
</dbReference>
<keyword evidence="14" id="KW-1185">Reference proteome</keyword>
<sequence length="184" mass="20465">KCVYWTIGIAEAATIWANNWPSAPRSSQILSNLMIQGSANDLYLTPLSVTGMALITLGTALRVRCYQVMKSLFTFDLSIRESHRLVRTGPYSVVRHPSYSGILMVYIGMVCWFGSRGSWLRESGVLETQGGKRFFGIFGTVMGAIMVGLLGRMSAEDGALRKRFGDEWVAYAHDVPYSIIPHVY</sequence>
<feature type="transmembrane region" description="Helical" evidence="12">
    <location>
        <begin position="42"/>
        <end position="61"/>
    </location>
</feature>
<dbReference type="EMBL" id="MU150233">
    <property type="protein sequence ID" value="KAF9468414.1"/>
    <property type="molecule type" value="Genomic_DNA"/>
</dbReference>
<evidence type="ECO:0008006" key="15">
    <source>
        <dbReference type="Google" id="ProtNLM"/>
    </source>
</evidence>
<keyword evidence="3" id="KW-0808">Transferase</keyword>
<dbReference type="OrthoDB" id="422086at2759"/>
<dbReference type="AlphaFoldDB" id="A0A9P6CPW3"/>